<dbReference type="EMBL" id="ANOG01001052">
    <property type="protein sequence ID" value="EMI15693.1"/>
    <property type="molecule type" value="Genomic_DNA"/>
</dbReference>
<dbReference type="PATRIC" id="fig|1265738.3.peg.7366"/>
<dbReference type="Gene3D" id="2.30.30.30">
    <property type="match status" value="1"/>
</dbReference>
<dbReference type="InterPro" id="IPR014722">
    <property type="entry name" value="Rib_uL2_dom2"/>
</dbReference>
<dbReference type="PANTHER" id="PTHR30053:SF14">
    <property type="entry name" value="TRANSLATION ELONGATION FACTOR KOW-LIKE DOMAIN-CONTAINING PROTEIN"/>
    <property type="match status" value="1"/>
</dbReference>
<dbReference type="Proteomes" id="UP000011991">
    <property type="component" value="Unassembled WGS sequence"/>
</dbReference>
<keyword evidence="4" id="KW-0648">Protein biosynthesis</keyword>
<dbReference type="SUPFAM" id="SSF50249">
    <property type="entry name" value="Nucleic acid-binding proteins"/>
    <property type="match status" value="2"/>
</dbReference>
<dbReference type="SMART" id="SM00841">
    <property type="entry name" value="Elong-fact-P_C"/>
    <property type="match status" value="1"/>
</dbReference>
<evidence type="ECO:0000259" key="2">
    <source>
        <dbReference type="SMART" id="SM00841"/>
    </source>
</evidence>
<dbReference type="CDD" id="cd05794">
    <property type="entry name" value="S1_EF-P_repeat_2"/>
    <property type="match status" value="1"/>
</dbReference>
<evidence type="ECO:0000256" key="1">
    <source>
        <dbReference type="ARBA" id="ARBA00009479"/>
    </source>
</evidence>
<sequence length="187" mass="20815">MLAKEVKTGSVIVHEGNPIVIISLSVQSPSARGAATLYKFRGRNVVTRNKVDVTFKGTDVVSEADFSKRNVQLMYSDPNFMYVMDQESYQQYDVPIEDCEEQLPYITEGLEGIRALVYNDECVGIELPASVELTIKQCDPSIKGNSATARTKPATLETDLVVQVPEYIKEGERIKVDTRTGEFLSRA</sequence>
<proteinExistence type="inferred from homology"/>
<dbReference type="InterPro" id="IPR012340">
    <property type="entry name" value="NA-bd_OB-fold"/>
</dbReference>
<dbReference type="InterPro" id="IPR015365">
    <property type="entry name" value="Elong-fact-P_C"/>
</dbReference>
<dbReference type="PIRSF" id="PIRSF005901">
    <property type="entry name" value="EF-P"/>
    <property type="match status" value="1"/>
</dbReference>
<dbReference type="OrthoDB" id="9801844at2"/>
<dbReference type="GO" id="GO:0003746">
    <property type="term" value="F:translation elongation factor activity"/>
    <property type="evidence" value="ECO:0007669"/>
    <property type="project" value="UniProtKB-KW"/>
</dbReference>
<dbReference type="SUPFAM" id="SSF50104">
    <property type="entry name" value="Translation proteins SH3-like domain"/>
    <property type="match status" value="1"/>
</dbReference>
<dbReference type="Gene3D" id="2.40.50.140">
    <property type="entry name" value="Nucleic acid-binding proteins"/>
    <property type="match status" value="2"/>
</dbReference>
<dbReference type="NCBIfam" id="NF001810">
    <property type="entry name" value="PRK00529.1"/>
    <property type="match status" value="1"/>
</dbReference>
<dbReference type="GO" id="GO:0005829">
    <property type="term" value="C:cytosol"/>
    <property type="evidence" value="ECO:0007669"/>
    <property type="project" value="UniProtKB-ARBA"/>
</dbReference>
<accession>M5R887</accession>
<keyword evidence="4" id="KW-0251">Elongation factor</keyword>
<dbReference type="InterPro" id="IPR001059">
    <property type="entry name" value="Transl_elong_P/YeiP_cen"/>
</dbReference>
<dbReference type="FunFam" id="2.40.50.140:FF:000004">
    <property type="entry name" value="Elongation factor P"/>
    <property type="match status" value="1"/>
</dbReference>
<dbReference type="Pfam" id="PF08207">
    <property type="entry name" value="EFP_N"/>
    <property type="match status" value="1"/>
</dbReference>
<name>M5R887_9BACT</name>
<reference evidence="4 5" key="1">
    <citation type="journal article" date="2013" name="Mar. Genomics">
        <title>Expression of sulfatases in Rhodopirellula baltica and the diversity of sulfatases in the genus Rhodopirellula.</title>
        <authorList>
            <person name="Wegner C.E."/>
            <person name="Richter-Heitmann T."/>
            <person name="Klindworth A."/>
            <person name="Klockow C."/>
            <person name="Richter M."/>
            <person name="Achstetter T."/>
            <person name="Glockner F.O."/>
            <person name="Harder J."/>
        </authorList>
    </citation>
    <scope>NUCLEOTIDE SEQUENCE [LARGE SCALE GENOMIC DNA]</scope>
    <source>
        <strain evidence="4 5">SM1</strain>
    </source>
</reference>
<feature type="domain" description="Translation elongation factor P/YeiP central" evidence="3">
    <location>
        <begin position="68"/>
        <end position="123"/>
    </location>
</feature>
<dbReference type="RefSeq" id="WP_008708459.1">
    <property type="nucleotide sequence ID" value="NZ_ANOG01001052.1"/>
</dbReference>
<gene>
    <name evidence="4" type="ORF">RMSM_07383</name>
</gene>
<dbReference type="Pfam" id="PF01132">
    <property type="entry name" value="EFP"/>
    <property type="match status" value="1"/>
</dbReference>
<dbReference type="GO" id="GO:0043043">
    <property type="term" value="P:peptide biosynthetic process"/>
    <property type="evidence" value="ECO:0007669"/>
    <property type="project" value="InterPro"/>
</dbReference>
<keyword evidence="5" id="KW-1185">Reference proteome</keyword>
<dbReference type="Pfam" id="PF09285">
    <property type="entry name" value="Elong-fact-P_C"/>
    <property type="match status" value="1"/>
</dbReference>
<comment type="caution">
    <text evidence="4">The sequence shown here is derived from an EMBL/GenBank/DDBJ whole genome shotgun (WGS) entry which is preliminary data.</text>
</comment>
<protein>
    <submittedName>
        <fullName evidence="4">Translation elongation factor EF-P</fullName>
    </submittedName>
</protein>
<dbReference type="AlphaFoldDB" id="M5R887"/>
<comment type="similarity">
    <text evidence="1">Belongs to the elongation factor P family.</text>
</comment>
<evidence type="ECO:0000259" key="3">
    <source>
        <dbReference type="SMART" id="SM01185"/>
    </source>
</evidence>
<dbReference type="PANTHER" id="PTHR30053">
    <property type="entry name" value="ELONGATION FACTOR P"/>
    <property type="match status" value="1"/>
</dbReference>
<evidence type="ECO:0000313" key="4">
    <source>
        <dbReference type="EMBL" id="EMI15693.1"/>
    </source>
</evidence>
<dbReference type="InterPro" id="IPR020599">
    <property type="entry name" value="Transl_elong_fac_P/YeiP"/>
</dbReference>
<organism evidence="4 5">
    <name type="scientific">Rhodopirellula maiorica SM1</name>
    <dbReference type="NCBI Taxonomy" id="1265738"/>
    <lineage>
        <taxon>Bacteria</taxon>
        <taxon>Pseudomonadati</taxon>
        <taxon>Planctomycetota</taxon>
        <taxon>Planctomycetia</taxon>
        <taxon>Pirellulales</taxon>
        <taxon>Pirellulaceae</taxon>
        <taxon>Novipirellula</taxon>
    </lineage>
</organism>
<evidence type="ECO:0000313" key="5">
    <source>
        <dbReference type="Proteomes" id="UP000011991"/>
    </source>
</evidence>
<feature type="domain" description="Elongation factor P C-terminal" evidence="2">
    <location>
        <begin position="131"/>
        <end position="186"/>
    </location>
</feature>
<dbReference type="InterPro" id="IPR013185">
    <property type="entry name" value="Transl_elong_KOW-like"/>
</dbReference>
<dbReference type="InterPro" id="IPR008991">
    <property type="entry name" value="Translation_prot_SH3-like_sf"/>
</dbReference>
<dbReference type="SMART" id="SM01185">
    <property type="entry name" value="EFP"/>
    <property type="match status" value="1"/>
</dbReference>